<evidence type="ECO:0000259" key="9">
    <source>
        <dbReference type="Pfam" id="PF02223"/>
    </source>
</evidence>
<keyword evidence="4 8" id="KW-0547">Nucleotide-binding</keyword>
<dbReference type="RefSeq" id="WP_229932421.1">
    <property type="nucleotide sequence ID" value="NZ_CAJHOF010000004.1"/>
</dbReference>
<comment type="catalytic activity">
    <reaction evidence="7 8">
        <text>dTMP + ATP = dTDP + ADP</text>
        <dbReference type="Rhea" id="RHEA:13517"/>
        <dbReference type="ChEBI" id="CHEBI:30616"/>
        <dbReference type="ChEBI" id="CHEBI:58369"/>
        <dbReference type="ChEBI" id="CHEBI:63528"/>
        <dbReference type="ChEBI" id="CHEBI:456216"/>
        <dbReference type="EC" id="2.7.4.9"/>
    </reaction>
</comment>
<proteinExistence type="inferred from homology"/>
<dbReference type="GO" id="GO:0004798">
    <property type="term" value="F:dTMP kinase activity"/>
    <property type="evidence" value="ECO:0007669"/>
    <property type="project" value="UniProtKB-EC"/>
</dbReference>
<protein>
    <recommendedName>
        <fullName evidence="8">Thymidylate kinase</fullName>
        <ecNumber evidence="8">2.7.4.9</ecNumber>
    </recommendedName>
    <alternativeName>
        <fullName evidence="8">dTMP kinase</fullName>
    </alternativeName>
</protein>
<dbReference type="Gene3D" id="3.40.50.300">
    <property type="entry name" value="P-loop containing nucleotide triphosphate hydrolases"/>
    <property type="match status" value="1"/>
</dbReference>
<dbReference type="Proteomes" id="UP000789803">
    <property type="component" value="Unassembled WGS sequence"/>
</dbReference>
<evidence type="ECO:0000256" key="2">
    <source>
        <dbReference type="ARBA" id="ARBA00022679"/>
    </source>
</evidence>
<sequence length="196" mass="22470">MHILFEGIDGVGKSTQIEIISKILPNCVKTHEPGATHFGKKIREILLNGDYNLSKNAEMFLFLADRAEHSQKFLSQNQDKIILCDRGFISGIAYAMSNDKNIDVNFLLQLNHFVLGKNLPNAIVLFRADEYTIKNRLNTRNMTDRIEKRGIEYLIDVQENMLKLVSTLSIPHIIIQAQKDIKTITDEILEFIKELK</sequence>
<evidence type="ECO:0000313" key="11">
    <source>
        <dbReference type="Proteomes" id="UP000789803"/>
    </source>
</evidence>
<evidence type="ECO:0000256" key="5">
    <source>
        <dbReference type="ARBA" id="ARBA00022777"/>
    </source>
</evidence>
<evidence type="ECO:0000313" key="10">
    <source>
        <dbReference type="EMBL" id="CAD7287723.1"/>
    </source>
</evidence>
<dbReference type="Pfam" id="PF02223">
    <property type="entry name" value="Thymidylate_kin"/>
    <property type="match status" value="1"/>
</dbReference>
<comment type="function">
    <text evidence="8">Phosphorylation of dTMP to form dTDP in both de novo and salvage pathways of dTTP synthesis.</text>
</comment>
<keyword evidence="3 8" id="KW-0545">Nucleotide biosynthesis</keyword>
<evidence type="ECO:0000256" key="8">
    <source>
        <dbReference type="HAMAP-Rule" id="MF_00165"/>
    </source>
</evidence>
<evidence type="ECO:0000256" key="7">
    <source>
        <dbReference type="ARBA" id="ARBA00048743"/>
    </source>
</evidence>
<name>A0ABN7K8V8_9BACT</name>
<evidence type="ECO:0000256" key="4">
    <source>
        <dbReference type="ARBA" id="ARBA00022741"/>
    </source>
</evidence>
<gene>
    <name evidence="8 10" type="primary">tmk</name>
    <name evidence="10" type="ORF">LMG7974_00604</name>
</gene>
<comment type="similarity">
    <text evidence="1 8">Belongs to the thymidylate kinase family.</text>
</comment>
<evidence type="ECO:0000256" key="1">
    <source>
        <dbReference type="ARBA" id="ARBA00009776"/>
    </source>
</evidence>
<dbReference type="PANTHER" id="PTHR10344:SF4">
    <property type="entry name" value="UMP-CMP KINASE 2, MITOCHONDRIAL"/>
    <property type="match status" value="1"/>
</dbReference>
<dbReference type="SUPFAM" id="SSF52540">
    <property type="entry name" value="P-loop containing nucleoside triphosphate hydrolases"/>
    <property type="match status" value="1"/>
</dbReference>
<organism evidence="10 11">
    <name type="scientific">Campylobacter majalis</name>
    <dbReference type="NCBI Taxonomy" id="2790656"/>
    <lineage>
        <taxon>Bacteria</taxon>
        <taxon>Pseudomonadati</taxon>
        <taxon>Campylobacterota</taxon>
        <taxon>Epsilonproteobacteria</taxon>
        <taxon>Campylobacterales</taxon>
        <taxon>Campylobacteraceae</taxon>
        <taxon>Campylobacter</taxon>
    </lineage>
</organism>
<evidence type="ECO:0000256" key="6">
    <source>
        <dbReference type="ARBA" id="ARBA00022840"/>
    </source>
</evidence>
<dbReference type="EC" id="2.7.4.9" evidence="8"/>
<dbReference type="InterPro" id="IPR027417">
    <property type="entry name" value="P-loop_NTPase"/>
</dbReference>
<dbReference type="InterPro" id="IPR039430">
    <property type="entry name" value="Thymidylate_kin-like_dom"/>
</dbReference>
<dbReference type="NCBIfam" id="TIGR00041">
    <property type="entry name" value="DTMP_kinase"/>
    <property type="match status" value="1"/>
</dbReference>
<comment type="caution">
    <text evidence="10">The sequence shown here is derived from an EMBL/GenBank/DDBJ whole genome shotgun (WGS) entry which is preliminary data.</text>
</comment>
<accession>A0ABN7K8V8</accession>
<feature type="binding site" evidence="8">
    <location>
        <begin position="7"/>
        <end position="14"/>
    </location>
    <ligand>
        <name>ATP</name>
        <dbReference type="ChEBI" id="CHEBI:30616"/>
    </ligand>
</feature>
<evidence type="ECO:0000256" key="3">
    <source>
        <dbReference type="ARBA" id="ARBA00022727"/>
    </source>
</evidence>
<dbReference type="InterPro" id="IPR018094">
    <property type="entry name" value="Thymidylate_kinase"/>
</dbReference>
<dbReference type="EMBL" id="CAJHOF010000004">
    <property type="protein sequence ID" value="CAD7287723.1"/>
    <property type="molecule type" value="Genomic_DNA"/>
</dbReference>
<keyword evidence="6 8" id="KW-0067">ATP-binding</keyword>
<reference evidence="10 11" key="1">
    <citation type="submission" date="2020-11" db="EMBL/GenBank/DDBJ databases">
        <authorList>
            <person name="Peeters C."/>
        </authorList>
    </citation>
    <scope>NUCLEOTIDE SEQUENCE [LARGE SCALE GENOMIC DNA]</scope>
    <source>
        <strain evidence="10 11">LMG 7974</strain>
    </source>
</reference>
<feature type="domain" description="Thymidylate kinase-like" evidence="9">
    <location>
        <begin position="5"/>
        <end position="188"/>
    </location>
</feature>
<dbReference type="CDD" id="cd01672">
    <property type="entry name" value="TMPK"/>
    <property type="match status" value="1"/>
</dbReference>
<dbReference type="HAMAP" id="MF_00165">
    <property type="entry name" value="Thymidylate_kinase"/>
    <property type="match status" value="1"/>
</dbReference>
<keyword evidence="2 8" id="KW-0808">Transferase</keyword>
<keyword evidence="5 8" id="KW-0418">Kinase</keyword>
<dbReference type="PANTHER" id="PTHR10344">
    <property type="entry name" value="THYMIDYLATE KINASE"/>
    <property type="match status" value="1"/>
</dbReference>
<keyword evidence="11" id="KW-1185">Reference proteome</keyword>